<dbReference type="Pfam" id="PF04032">
    <property type="entry name" value="Rpr2"/>
    <property type="match status" value="1"/>
</dbReference>
<evidence type="ECO:0000313" key="6">
    <source>
        <dbReference type="Proteomes" id="UP001362899"/>
    </source>
</evidence>
<dbReference type="PANTHER" id="PTHR14742">
    <property type="entry name" value="RIBONUCLEASE P SUBUNIT P21"/>
    <property type="match status" value="1"/>
</dbReference>
<keyword evidence="1" id="KW-0819">tRNA processing</keyword>
<evidence type="ECO:0000256" key="3">
    <source>
        <dbReference type="ARBA" id="ARBA00022833"/>
    </source>
</evidence>
<evidence type="ECO:0000256" key="2">
    <source>
        <dbReference type="ARBA" id="ARBA00022723"/>
    </source>
</evidence>
<sequence length="96" mass="10938">MKKKAGPERVCYLAQLAHITPSPVLARMYGTAMTAVARKAVIRVNATTKQRFCKKCWAPRNTETCKWRVIDESKKKNRPVLVCECSCGNVSRRHLF</sequence>
<name>A0AAV5RGA3_STABA</name>
<accession>A0AAV5RGA3</accession>
<dbReference type="GO" id="GO:0008033">
    <property type="term" value="P:tRNA processing"/>
    <property type="evidence" value="ECO:0007669"/>
    <property type="project" value="UniProtKB-KW"/>
</dbReference>
<evidence type="ECO:0000313" key="5">
    <source>
        <dbReference type="EMBL" id="GMM50519.1"/>
    </source>
</evidence>
<dbReference type="InterPro" id="IPR007175">
    <property type="entry name" value="Rpr2/Snm1/Rpp21"/>
</dbReference>
<keyword evidence="2" id="KW-0479">Metal-binding</keyword>
<reference evidence="5 6" key="1">
    <citation type="journal article" date="2023" name="Elife">
        <title>Identification of key yeast species and microbe-microbe interactions impacting larval growth of Drosophila in the wild.</title>
        <authorList>
            <person name="Mure A."/>
            <person name="Sugiura Y."/>
            <person name="Maeda R."/>
            <person name="Honda K."/>
            <person name="Sakurai N."/>
            <person name="Takahashi Y."/>
            <person name="Watada M."/>
            <person name="Katoh T."/>
            <person name="Gotoh A."/>
            <person name="Gotoh Y."/>
            <person name="Taniguchi I."/>
            <person name="Nakamura K."/>
            <person name="Hayashi T."/>
            <person name="Katayama T."/>
            <person name="Uemura T."/>
            <person name="Hattori Y."/>
        </authorList>
    </citation>
    <scope>NUCLEOTIDE SEQUENCE [LARGE SCALE GENOMIC DNA]</scope>
    <source>
        <strain evidence="5 6">SB-73</strain>
    </source>
</reference>
<keyword evidence="3" id="KW-0862">Zinc</keyword>
<organism evidence="5 6">
    <name type="scientific">Starmerella bacillaris</name>
    <name type="common">Yeast</name>
    <name type="synonym">Candida zemplinina</name>
    <dbReference type="NCBI Taxonomy" id="1247836"/>
    <lineage>
        <taxon>Eukaryota</taxon>
        <taxon>Fungi</taxon>
        <taxon>Dikarya</taxon>
        <taxon>Ascomycota</taxon>
        <taxon>Saccharomycotina</taxon>
        <taxon>Dipodascomycetes</taxon>
        <taxon>Dipodascales</taxon>
        <taxon>Trichomonascaceae</taxon>
        <taxon>Starmerella</taxon>
    </lineage>
</organism>
<protein>
    <submittedName>
        <fullName evidence="5">Uncharacterized protein</fullName>
    </submittedName>
</protein>
<dbReference type="PANTHER" id="PTHR14742:SF0">
    <property type="entry name" value="RIBONUCLEASE P PROTEIN SUBUNIT P21"/>
    <property type="match status" value="1"/>
</dbReference>
<dbReference type="EMBL" id="BTGC01000003">
    <property type="protein sequence ID" value="GMM50519.1"/>
    <property type="molecule type" value="Genomic_DNA"/>
</dbReference>
<dbReference type="GO" id="GO:0005655">
    <property type="term" value="C:nucleolar ribonuclease P complex"/>
    <property type="evidence" value="ECO:0007669"/>
    <property type="project" value="TreeGrafter"/>
</dbReference>
<keyword evidence="6" id="KW-1185">Reference proteome</keyword>
<gene>
    <name evidence="5" type="ORF">DASB73_014770</name>
</gene>
<evidence type="ECO:0000256" key="4">
    <source>
        <dbReference type="ARBA" id="ARBA00038402"/>
    </source>
</evidence>
<comment type="caution">
    <text evidence="5">The sequence shown here is derived from an EMBL/GenBank/DDBJ whole genome shotgun (WGS) entry which is preliminary data.</text>
</comment>
<dbReference type="Proteomes" id="UP001362899">
    <property type="component" value="Unassembled WGS sequence"/>
</dbReference>
<dbReference type="GO" id="GO:0046872">
    <property type="term" value="F:metal ion binding"/>
    <property type="evidence" value="ECO:0007669"/>
    <property type="project" value="UniProtKB-KW"/>
</dbReference>
<comment type="similarity">
    <text evidence="4">Belongs to the eukaryotic/archaeal RNase P protein component 4 family.</text>
</comment>
<dbReference type="AlphaFoldDB" id="A0AAV5RGA3"/>
<evidence type="ECO:0000256" key="1">
    <source>
        <dbReference type="ARBA" id="ARBA00022694"/>
    </source>
</evidence>
<proteinExistence type="inferred from homology"/>